<evidence type="ECO:0000256" key="8">
    <source>
        <dbReference type="ARBA" id="ARBA00022989"/>
    </source>
</evidence>
<evidence type="ECO:0000313" key="12">
    <source>
        <dbReference type="Proteomes" id="UP000692954"/>
    </source>
</evidence>
<dbReference type="OrthoDB" id="310030at2759"/>
<evidence type="ECO:0000256" key="2">
    <source>
        <dbReference type="ARBA" id="ARBA00004115"/>
    </source>
</evidence>
<evidence type="ECO:0000256" key="5">
    <source>
        <dbReference type="ARBA" id="ARBA00022692"/>
    </source>
</evidence>
<protein>
    <recommendedName>
        <fullName evidence="10">Dolichyl-diphosphooligosaccharide--protein glycosyltransferase subunit 1</fullName>
    </recommendedName>
</protein>
<comment type="subunit">
    <text evidence="10">Component of the oligosaccharyltransferase (OST) complex.</text>
</comment>
<keyword evidence="9 10" id="KW-0472">Membrane</keyword>
<evidence type="ECO:0000256" key="6">
    <source>
        <dbReference type="ARBA" id="ARBA00022729"/>
    </source>
</evidence>
<dbReference type="AlphaFoldDB" id="A0A8S1KXM0"/>
<name>A0A8S1KXM0_9CILI</name>
<sequence length="449" mass="52685">MLCLILILTTSALRIPKNFLISNLERTITLTNKYIEVKSKITFQNDGVIPIEKIYYTIHNALSDRLYHVEIENSKSQQRIEDIDVKYKQNATVYEFILKRAIEPSNSEEIELNEQYFKRFKALPKEIGLEEEQYVQFMDSVYFFTPYVVRSQITYYETDKIISYSLKTATQRNQLLEFGPYLDIKPFSTLIHTIHLENNSPMVIFTSSQKNIEVSHWGNIQIEEHYSVENQGAKLKGEFGRVNFNKYNPTVGKHSLKQLTAQLPYDCWGIYYRDEIGNISTSNAIKGKLNGEQQAQIQLRPRFAIFGGWRSNFTLGYNLPTKKYLEQNDDNYRLTLNFSFSVKEMVSEKYDFQITLPEGAYDIEVELPIEVKRNDTLLFSYFDTIGRPTVILERAVTSQYDNKQIIIKYKFSSLQILREPLMIFGTFLLIFLTIIYLRRLNLQTLKLKE</sequence>
<evidence type="ECO:0000256" key="4">
    <source>
        <dbReference type="ARBA" id="ARBA00008905"/>
    </source>
</evidence>
<keyword evidence="12" id="KW-1185">Reference proteome</keyword>
<dbReference type="InterPro" id="IPR007676">
    <property type="entry name" value="Ribophorin_I"/>
</dbReference>
<dbReference type="GO" id="GO:0008250">
    <property type="term" value="C:oligosaccharyltransferase complex"/>
    <property type="evidence" value="ECO:0007669"/>
    <property type="project" value="UniProtKB-UniRule"/>
</dbReference>
<feature type="transmembrane region" description="Helical" evidence="10">
    <location>
        <begin position="420"/>
        <end position="437"/>
    </location>
</feature>
<keyword evidence="8 10" id="KW-1133">Transmembrane helix</keyword>
<comment type="caution">
    <text evidence="11">The sequence shown here is derived from an EMBL/GenBank/DDBJ whole genome shotgun (WGS) entry which is preliminary data.</text>
</comment>
<evidence type="ECO:0000256" key="1">
    <source>
        <dbReference type="ARBA" id="ARBA00002791"/>
    </source>
</evidence>
<keyword evidence="7 10" id="KW-0256">Endoplasmic reticulum</keyword>
<dbReference type="GO" id="GO:0018279">
    <property type="term" value="P:protein N-linked glycosylation via asparagine"/>
    <property type="evidence" value="ECO:0007669"/>
    <property type="project" value="TreeGrafter"/>
</dbReference>
<keyword evidence="5 10" id="KW-0812">Transmembrane</keyword>
<evidence type="ECO:0000256" key="10">
    <source>
        <dbReference type="RuleBase" id="RU361143"/>
    </source>
</evidence>
<proteinExistence type="inferred from homology"/>
<comment type="function">
    <text evidence="1 10">Subunit of the oligosaccharyl transferase (OST) complex that catalyzes the initial transfer of a defined glycan (Glc(3)Man(9)GlcNAc(2) in eukaryotes) from the lipid carrier dolichol-pyrophosphate to an asparagine residue within an Asn-X-Ser/Thr consensus motif in nascent polypeptide chains, the first step in protein N-glycosylation. N-glycosylation occurs cotranslationally and the complex associates with the Sec61 complex at the channel-forming translocon complex that mediates protein translocation across the endoplasmic reticulum (ER). All subunits are required for a maximal enzyme activity.</text>
</comment>
<evidence type="ECO:0000313" key="11">
    <source>
        <dbReference type="EMBL" id="CAD8058162.1"/>
    </source>
</evidence>
<evidence type="ECO:0000256" key="9">
    <source>
        <dbReference type="ARBA" id="ARBA00023136"/>
    </source>
</evidence>
<comment type="pathway">
    <text evidence="3 10">Protein modification; protein glycosylation.</text>
</comment>
<evidence type="ECO:0000256" key="7">
    <source>
        <dbReference type="ARBA" id="ARBA00022824"/>
    </source>
</evidence>
<accession>A0A8S1KXM0</accession>
<dbReference type="Pfam" id="PF04597">
    <property type="entry name" value="Ribophorin_I"/>
    <property type="match status" value="1"/>
</dbReference>
<dbReference type="PANTHER" id="PTHR21049">
    <property type="entry name" value="RIBOPHORIN I"/>
    <property type="match status" value="1"/>
</dbReference>
<dbReference type="PANTHER" id="PTHR21049:SF0">
    <property type="entry name" value="DOLICHYL-DIPHOSPHOOLIGOSACCHARIDE--PROTEIN GLYCOSYLTRANSFERASE SUBUNIT 1"/>
    <property type="match status" value="1"/>
</dbReference>
<dbReference type="EMBL" id="CAJJDN010000012">
    <property type="protein sequence ID" value="CAD8058162.1"/>
    <property type="molecule type" value="Genomic_DNA"/>
</dbReference>
<gene>
    <name evidence="11" type="ORF">PSON_ATCC_30995.1.T0120062</name>
</gene>
<keyword evidence="6" id="KW-0732">Signal</keyword>
<reference evidence="11" key="1">
    <citation type="submission" date="2021-01" db="EMBL/GenBank/DDBJ databases">
        <authorList>
            <consortium name="Genoscope - CEA"/>
            <person name="William W."/>
        </authorList>
    </citation>
    <scope>NUCLEOTIDE SEQUENCE</scope>
</reference>
<comment type="similarity">
    <text evidence="4 10">Belongs to the OST1 family.</text>
</comment>
<comment type="subcellular location">
    <subcellularLocation>
        <location evidence="2 10">Endoplasmic reticulum membrane</location>
        <topology evidence="2 10">Single-pass type I membrane protein</topology>
    </subcellularLocation>
</comment>
<organism evidence="11 12">
    <name type="scientific">Paramecium sonneborni</name>
    <dbReference type="NCBI Taxonomy" id="65129"/>
    <lineage>
        <taxon>Eukaryota</taxon>
        <taxon>Sar</taxon>
        <taxon>Alveolata</taxon>
        <taxon>Ciliophora</taxon>
        <taxon>Intramacronucleata</taxon>
        <taxon>Oligohymenophorea</taxon>
        <taxon>Peniculida</taxon>
        <taxon>Parameciidae</taxon>
        <taxon>Paramecium</taxon>
    </lineage>
</organism>
<evidence type="ECO:0000256" key="3">
    <source>
        <dbReference type="ARBA" id="ARBA00004922"/>
    </source>
</evidence>
<dbReference type="Proteomes" id="UP000692954">
    <property type="component" value="Unassembled WGS sequence"/>
</dbReference>